<dbReference type="InterPro" id="IPR052557">
    <property type="entry name" value="CAP/Cytokinesis_protein"/>
</dbReference>
<keyword evidence="3" id="KW-1185">Reference proteome</keyword>
<sequence length="468" mass="50382">MPSALPAPTPTARAPGRRRRMAALALLLALGVPGGPLLAQGARPKPLPAAAPPAADPAPAPAAAAALRWPATAPLIDARAEAMPPGTHATPEALALALTAGLTQDVEKLYALYRWVTRHIRYDTVSYFAGDLRNAAGSANAFSRGQAVCDGFAELMQVMAGAVGLKLEKVVGYGKGLGHGDGRMPEQTNHAWNAVQLGGRWYLMDATWDAGSVHPGTQQFTRNEKGFRYFLADPEYFSTSHFPAEERWQLQREKMDFGRFLQLARIRPDIGVFSLDVRAYRERQQGGGAAPLAFDFGPAVQHLTAHVAQGGRRLEGPWTLLQRGPEGPRLLVAAPAPGDYELTVFAPRQPADTVLEQVLEYRVALGNPGPYAQGFAAAFREYNQRPVELQAPLQGVLPAGKPVGFALRVPEAVEVFLIHGNQVYTPLPALGEGRFGGELQLGAGLATIYARFDPQSRTGQALLRYRVE</sequence>
<dbReference type="SMART" id="SM00460">
    <property type="entry name" value="TGc"/>
    <property type="match status" value="1"/>
</dbReference>
<dbReference type="PANTHER" id="PTHR46333:SF2">
    <property type="entry name" value="CYTOKINESIS PROTEIN 3"/>
    <property type="match status" value="1"/>
</dbReference>
<dbReference type="OrthoDB" id="9788327at2"/>
<accession>A0A437RAG8</accession>
<feature type="domain" description="Transglutaminase-like" evidence="1">
    <location>
        <begin position="141"/>
        <end position="208"/>
    </location>
</feature>
<evidence type="ECO:0000313" key="3">
    <source>
        <dbReference type="Proteomes" id="UP000285575"/>
    </source>
</evidence>
<gene>
    <name evidence="2" type="ORF">EOE66_18790</name>
</gene>
<reference evidence="2 3" key="1">
    <citation type="submission" date="2019-01" db="EMBL/GenBank/DDBJ databases">
        <authorList>
            <person name="Chen W.-M."/>
        </authorList>
    </citation>
    <scope>NUCLEOTIDE SEQUENCE [LARGE SCALE GENOMIC DNA]</scope>
    <source>
        <strain evidence="2 3">KYPY4</strain>
    </source>
</reference>
<dbReference type="GO" id="GO:0005737">
    <property type="term" value="C:cytoplasm"/>
    <property type="evidence" value="ECO:0007669"/>
    <property type="project" value="TreeGrafter"/>
</dbReference>
<proteinExistence type="predicted"/>
<name>A0A437RAG8_9BURK</name>
<dbReference type="SUPFAM" id="SSF54001">
    <property type="entry name" value="Cysteine proteinases"/>
    <property type="match status" value="1"/>
</dbReference>
<dbReference type="PANTHER" id="PTHR46333">
    <property type="entry name" value="CYTOKINESIS PROTEIN 3"/>
    <property type="match status" value="1"/>
</dbReference>
<organism evidence="2 3">
    <name type="scientific">Rubrivivax rivuli</name>
    <dbReference type="NCBI Taxonomy" id="1862385"/>
    <lineage>
        <taxon>Bacteria</taxon>
        <taxon>Pseudomonadati</taxon>
        <taxon>Pseudomonadota</taxon>
        <taxon>Betaproteobacteria</taxon>
        <taxon>Burkholderiales</taxon>
        <taxon>Sphaerotilaceae</taxon>
        <taxon>Rubrivivax</taxon>
    </lineage>
</organism>
<protein>
    <recommendedName>
        <fullName evidence="1">Transglutaminase-like domain-containing protein</fullName>
    </recommendedName>
</protein>
<evidence type="ECO:0000259" key="1">
    <source>
        <dbReference type="SMART" id="SM00460"/>
    </source>
</evidence>
<dbReference type="EMBL" id="SACR01000006">
    <property type="protein sequence ID" value="RVU43725.1"/>
    <property type="molecule type" value="Genomic_DNA"/>
</dbReference>
<dbReference type="InterPro" id="IPR038765">
    <property type="entry name" value="Papain-like_cys_pep_sf"/>
</dbReference>
<comment type="caution">
    <text evidence="2">The sequence shown here is derived from an EMBL/GenBank/DDBJ whole genome shotgun (WGS) entry which is preliminary data.</text>
</comment>
<dbReference type="Proteomes" id="UP000285575">
    <property type="component" value="Unassembled WGS sequence"/>
</dbReference>
<dbReference type="InterPro" id="IPR002931">
    <property type="entry name" value="Transglutaminase-like"/>
</dbReference>
<dbReference type="RefSeq" id="WP_128230283.1">
    <property type="nucleotide sequence ID" value="NZ_SACR01000006.1"/>
</dbReference>
<evidence type="ECO:0000313" key="2">
    <source>
        <dbReference type="EMBL" id="RVU43725.1"/>
    </source>
</evidence>
<dbReference type="AlphaFoldDB" id="A0A437RAG8"/>
<dbReference type="Pfam" id="PF01841">
    <property type="entry name" value="Transglut_core"/>
    <property type="match status" value="1"/>
</dbReference>
<dbReference type="Gene3D" id="3.10.620.30">
    <property type="match status" value="1"/>
</dbReference>